<accession>A0ABP0CDZ7</accession>
<evidence type="ECO:0000313" key="3">
    <source>
        <dbReference type="EMBL" id="CAK7230307.1"/>
    </source>
</evidence>
<dbReference type="InterPro" id="IPR023631">
    <property type="entry name" value="Amidase_dom"/>
</dbReference>
<organism evidence="3 4">
    <name type="scientific">Sporothrix bragantina</name>
    <dbReference type="NCBI Taxonomy" id="671064"/>
    <lineage>
        <taxon>Eukaryota</taxon>
        <taxon>Fungi</taxon>
        <taxon>Dikarya</taxon>
        <taxon>Ascomycota</taxon>
        <taxon>Pezizomycotina</taxon>
        <taxon>Sordariomycetes</taxon>
        <taxon>Sordariomycetidae</taxon>
        <taxon>Ophiostomatales</taxon>
        <taxon>Ophiostomataceae</taxon>
        <taxon>Sporothrix</taxon>
    </lineage>
</organism>
<reference evidence="3 4" key="1">
    <citation type="submission" date="2024-01" db="EMBL/GenBank/DDBJ databases">
        <authorList>
            <person name="Allen C."/>
            <person name="Tagirdzhanova G."/>
        </authorList>
    </citation>
    <scope>NUCLEOTIDE SEQUENCE [LARGE SCALE GENOMIC DNA]</scope>
</reference>
<feature type="domain" description="Amidase" evidence="2">
    <location>
        <begin position="98"/>
        <end position="331"/>
    </location>
</feature>
<dbReference type="EMBL" id="CAWUHC010000086">
    <property type="protein sequence ID" value="CAK7230307.1"/>
    <property type="molecule type" value="Genomic_DNA"/>
</dbReference>
<feature type="region of interest" description="Disordered" evidence="1">
    <location>
        <begin position="98"/>
        <end position="121"/>
    </location>
</feature>
<dbReference type="InterPro" id="IPR000120">
    <property type="entry name" value="Amidase"/>
</dbReference>
<dbReference type="SUPFAM" id="SSF75304">
    <property type="entry name" value="Amidase signature (AS) enzymes"/>
    <property type="match status" value="1"/>
</dbReference>
<sequence length="378" mass="40346">MIDENTYKVTASEALAHFKDGSLTVHEYATALLARIAARDADVQAWAFLDPAHVLAEAARLDSIPIDFRGPLHGVTVAAKDIFFTKGKATTAEFAATNVGPKTKNPHDPLRTPGGSSSGSATAVRDFQAPVALATQTGGSTIRPGSFNGIYALKPTWNVISREGVKIYSVLFDPIGLYARSVDNLTLLADVLNIHDDEPAPGIFSVRGARFAVVKIMVWPKAGPGTVSALMAGVELLRKHGATVEEIELPPELDELPQWHRTWLAAEGRTSFLPEHRMAKGQLDDFLVAHVENRLGLTRAAQAKAFDSIAAARPVVDEIASRYAALLTPSDVDEAPVGTAFTGAAVFNCIWTPSKLVSMSALCASYGGYPESDNAICL</sequence>
<dbReference type="InterPro" id="IPR036928">
    <property type="entry name" value="AS_sf"/>
</dbReference>
<dbReference type="PANTHER" id="PTHR11895">
    <property type="entry name" value="TRANSAMIDASE"/>
    <property type="match status" value="1"/>
</dbReference>
<protein>
    <recommendedName>
        <fullName evidence="2">Amidase domain-containing protein</fullName>
    </recommendedName>
</protein>
<keyword evidence="4" id="KW-1185">Reference proteome</keyword>
<evidence type="ECO:0000256" key="1">
    <source>
        <dbReference type="SAM" id="MobiDB-lite"/>
    </source>
</evidence>
<dbReference type="Pfam" id="PF01425">
    <property type="entry name" value="Amidase"/>
    <property type="match status" value="1"/>
</dbReference>
<evidence type="ECO:0000313" key="4">
    <source>
        <dbReference type="Proteomes" id="UP001642406"/>
    </source>
</evidence>
<name>A0ABP0CDZ7_9PEZI</name>
<proteinExistence type="predicted"/>
<comment type="caution">
    <text evidence="3">The sequence shown here is derived from an EMBL/GenBank/DDBJ whole genome shotgun (WGS) entry which is preliminary data.</text>
</comment>
<dbReference type="Proteomes" id="UP001642406">
    <property type="component" value="Unassembled WGS sequence"/>
</dbReference>
<evidence type="ECO:0000259" key="2">
    <source>
        <dbReference type="Pfam" id="PF01425"/>
    </source>
</evidence>
<dbReference type="PANTHER" id="PTHR11895:SF151">
    <property type="entry name" value="GLUTAMYL-TRNA(GLN) AMIDOTRANSFERASE SUBUNIT A"/>
    <property type="match status" value="1"/>
</dbReference>
<gene>
    <name evidence="3" type="ORF">SBRCBS47491_007540</name>
</gene>
<dbReference type="Gene3D" id="3.90.1300.10">
    <property type="entry name" value="Amidase signature (AS) domain"/>
    <property type="match status" value="1"/>
</dbReference>